<sequence length="96" mass="11093">MLEYTTSTNKNTGNSPQSTWTQQRPTSHEQNCEPDYDQRSQDEYTYQDGAVQINGHHPQTQPQPQTWNQDHQFTQGDYTYTSIGTEKSTNDFSADE</sequence>
<dbReference type="AlphaFoldDB" id="A0A7J5YZI6"/>
<keyword evidence="3" id="KW-1185">Reference proteome</keyword>
<feature type="compositionally biased region" description="Polar residues" evidence="1">
    <location>
        <begin position="1"/>
        <end position="25"/>
    </location>
</feature>
<dbReference type="OrthoDB" id="10064205at2759"/>
<name>A0A7J5YZI6_DISMA</name>
<dbReference type="EMBL" id="JAAKFY010000007">
    <property type="protein sequence ID" value="KAF3854992.1"/>
    <property type="molecule type" value="Genomic_DNA"/>
</dbReference>
<proteinExistence type="predicted"/>
<gene>
    <name evidence="2" type="ORF">F7725_023047</name>
</gene>
<organism evidence="2 3">
    <name type="scientific">Dissostichus mawsoni</name>
    <name type="common">Antarctic cod</name>
    <dbReference type="NCBI Taxonomy" id="36200"/>
    <lineage>
        <taxon>Eukaryota</taxon>
        <taxon>Metazoa</taxon>
        <taxon>Chordata</taxon>
        <taxon>Craniata</taxon>
        <taxon>Vertebrata</taxon>
        <taxon>Euteleostomi</taxon>
        <taxon>Actinopterygii</taxon>
        <taxon>Neopterygii</taxon>
        <taxon>Teleostei</taxon>
        <taxon>Neoteleostei</taxon>
        <taxon>Acanthomorphata</taxon>
        <taxon>Eupercaria</taxon>
        <taxon>Perciformes</taxon>
        <taxon>Notothenioidei</taxon>
        <taxon>Nototheniidae</taxon>
        <taxon>Dissostichus</taxon>
    </lineage>
</organism>
<comment type="caution">
    <text evidence="2">The sequence shown here is derived from an EMBL/GenBank/DDBJ whole genome shotgun (WGS) entry which is preliminary data.</text>
</comment>
<dbReference type="Proteomes" id="UP000518266">
    <property type="component" value="Unassembled WGS sequence"/>
</dbReference>
<feature type="region of interest" description="Disordered" evidence="1">
    <location>
        <begin position="1"/>
        <end position="96"/>
    </location>
</feature>
<feature type="compositionally biased region" description="Polar residues" evidence="1">
    <location>
        <begin position="67"/>
        <end position="96"/>
    </location>
</feature>
<reference evidence="2 3" key="1">
    <citation type="submission" date="2020-03" db="EMBL/GenBank/DDBJ databases">
        <title>Dissostichus mawsoni Genome sequencing and assembly.</title>
        <authorList>
            <person name="Park H."/>
        </authorList>
    </citation>
    <scope>NUCLEOTIDE SEQUENCE [LARGE SCALE GENOMIC DNA]</scope>
    <source>
        <strain evidence="2">DM0001</strain>
        <tissue evidence="2">Muscle</tissue>
    </source>
</reference>
<protein>
    <submittedName>
        <fullName evidence="2">Uncharacterized protein</fullName>
    </submittedName>
</protein>
<evidence type="ECO:0000313" key="2">
    <source>
        <dbReference type="EMBL" id="KAF3854992.1"/>
    </source>
</evidence>
<accession>A0A7J5YZI6</accession>
<feature type="compositionally biased region" description="Basic and acidic residues" evidence="1">
    <location>
        <begin position="26"/>
        <end position="42"/>
    </location>
</feature>
<evidence type="ECO:0000313" key="3">
    <source>
        <dbReference type="Proteomes" id="UP000518266"/>
    </source>
</evidence>
<evidence type="ECO:0000256" key="1">
    <source>
        <dbReference type="SAM" id="MobiDB-lite"/>
    </source>
</evidence>